<dbReference type="AlphaFoldDB" id="A0A9Q9EGM2"/>
<keyword evidence="3" id="KW-1185">Reference proteome</keyword>
<reference evidence="2" key="1">
    <citation type="submission" date="2022-06" db="EMBL/GenBank/DDBJ databases">
        <title>Complete genome sequences of two strains of the flax pathogen Septoria linicola.</title>
        <authorList>
            <person name="Lapalu N."/>
            <person name="Simon A."/>
            <person name="Demenou B."/>
            <person name="Paumier D."/>
            <person name="Guillot M.-P."/>
            <person name="Gout L."/>
            <person name="Valade R."/>
        </authorList>
    </citation>
    <scope>NUCLEOTIDE SEQUENCE</scope>
    <source>
        <strain evidence="2">SE15195</strain>
    </source>
</reference>
<protein>
    <submittedName>
        <fullName evidence="2">Uncharacterized protein</fullName>
    </submittedName>
</protein>
<evidence type="ECO:0000313" key="3">
    <source>
        <dbReference type="Proteomes" id="UP001056384"/>
    </source>
</evidence>
<feature type="signal peptide" evidence="1">
    <location>
        <begin position="1"/>
        <end position="17"/>
    </location>
</feature>
<evidence type="ECO:0000256" key="1">
    <source>
        <dbReference type="SAM" id="SignalP"/>
    </source>
</evidence>
<dbReference type="EMBL" id="CP099419">
    <property type="protein sequence ID" value="USW49064.1"/>
    <property type="molecule type" value="Genomic_DNA"/>
</dbReference>
<accession>A0A9Q9EGM2</accession>
<evidence type="ECO:0000313" key="2">
    <source>
        <dbReference type="EMBL" id="USW49064.1"/>
    </source>
</evidence>
<proteinExistence type="predicted"/>
<dbReference type="Proteomes" id="UP001056384">
    <property type="component" value="Chromosome 2"/>
</dbReference>
<gene>
    <name evidence="2" type="ORF">Slin15195_G023830</name>
</gene>
<name>A0A9Q9EGM2_9PEZI</name>
<sequence>MRFSLLTVGAFAAGSIAAPALSVEKRHIGNVLELVQGLYTQVTSLTGAINATVDTVADVDVAGVDLANITATIKTEVSIIVETVSTVLNQTKDLTDLTNVGGVLNIVTGLTSGLPVAGSVTGLTKGLPVVGSLASRQASVDVSAVVHVVTNLLVEITGTVDNATKVVPGLELGEIAEPLTTTLNNLLDDLENILEGVLKLVNGILKSLRIVNVLNLKLDI</sequence>
<feature type="chain" id="PRO_5040372757" evidence="1">
    <location>
        <begin position="18"/>
        <end position="220"/>
    </location>
</feature>
<keyword evidence="1" id="KW-0732">Signal</keyword>
<organism evidence="2 3">
    <name type="scientific">Septoria linicola</name>
    <dbReference type="NCBI Taxonomy" id="215465"/>
    <lineage>
        <taxon>Eukaryota</taxon>
        <taxon>Fungi</taxon>
        <taxon>Dikarya</taxon>
        <taxon>Ascomycota</taxon>
        <taxon>Pezizomycotina</taxon>
        <taxon>Dothideomycetes</taxon>
        <taxon>Dothideomycetidae</taxon>
        <taxon>Mycosphaerellales</taxon>
        <taxon>Mycosphaerellaceae</taxon>
        <taxon>Septoria</taxon>
    </lineage>
</organism>